<feature type="transmembrane region" description="Helical" evidence="6">
    <location>
        <begin position="300"/>
        <end position="317"/>
    </location>
</feature>
<keyword evidence="9" id="KW-1185">Reference proteome</keyword>
<dbReference type="PANTHER" id="PTHR43791:SF24">
    <property type="entry name" value="NICOTINIC ACID PLASMA MEMBRANE TRANSPORTER"/>
    <property type="match status" value="1"/>
</dbReference>
<proteinExistence type="predicted"/>
<feature type="non-terminal residue" evidence="8">
    <location>
        <position position="507"/>
    </location>
</feature>
<name>A0A2I2GEP2_9EURO</name>
<evidence type="ECO:0000259" key="7">
    <source>
        <dbReference type="PROSITE" id="PS50850"/>
    </source>
</evidence>
<reference evidence="8 9" key="1">
    <citation type="submission" date="2016-12" db="EMBL/GenBank/DDBJ databases">
        <title>The genomes of Aspergillus section Nigri reveals drivers in fungal speciation.</title>
        <authorList>
            <consortium name="DOE Joint Genome Institute"/>
            <person name="Vesth T.C."/>
            <person name="Nybo J."/>
            <person name="Theobald S."/>
            <person name="Brandl J."/>
            <person name="Frisvad J.C."/>
            <person name="Nielsen K.F."/>
            <person name="Lyhne E.K."/>
            <person name="Kogle M.E."/>
            <person name="Kuo A."/>
            <person name="Riley R."/>
            <person name="Clum A."/>
            <person name="Nolan M."/>
            <person name="Lipzen A."/>
            <person name="Salamov A."/>
            <person name="Henrissat B."/>
            <person name="Wiebenga A."/>
            <person name="De Vries R.P."/>
            <person name="Grigoriev I.V."/>
            <person name="Mortensen U.H."/>
            <person name="Andersen M.R."/>
            <person name="Baker S.E."/>
        </authorList>
    </citation>
    <scope>NUCLEOTIDE SEQUENCE [LARGE SCALE GENOMIC DNA]</scope>
    <source>
        <strain evidence="8 9">IBT 23096</strain>
    </source>
</reference>
<evidence type="ECO:0000256" key="2">
    <source>
        <dbReference type="ARBA" id="ARBA00022448"/>
    </source>
</evidence>
<evidence type="ECO:0000256" key="6">
    <source>
        <dbReference type="SAM" id="Phobius"/>
    </source>
</evidence>
<dbReference type="InterPro" id="IPR036259">
    <property type="entry name" value="MFS_trans_sf"/>
</dbReference>
<feature type="transmembrane region" description="Helical" evidence="6">
    <location>
        <begin position="223"/>
        <end position="243"/>
    </location>
</feature>
<keyword evidence="4 6" id="KW-1133">Transmembrane helix</keyword>
<dbReference type="GeneID" id="36553313"/>
<gene>
    <name evidence="8" type="ORF">P170DRAFT_382719</name>
</gene>
<feature type="transmembrane region" description="Helical" evidence="6">
    <location>
        <begin position="58"/>
        <end position="75"/>
    </location>
</feature>
<keyword evidence="3 6" id="KW-0812">Transmembrane</keyword>
<feature type="transmembrane region" description="Helical" evidence="6">
    <location>
        <begin position="99"/>
        <end position="117"/>
    </location>
</feature>
<dbReference type="RefSeq" id="XP_024706609.1">
    <property type="nucleotide sequence ID" value="XM_024845614.1"/>
</dbReference>
<feature type="transmembrane region" description="Helical" evidence="6">
    <location>
        <begin position="383"/>
        <end position="405"/>
    </location>
</feature>
<feature type="transmembrane region" description="Helical" evidence="6">
    <location>
        <begin position="417"/>
        <end position="439"/>
    </location>
</feature>
<dbReference type="Gene3D" id="1.20.1250.20">
    <property type="entry name" value="MFS general substrate transporter like domains"/>
    <property type="match status" value="2"/>
</dbReference>
<dbReference type="GO" id="GO:0022857">
    <property type="term" value="F:transmembrane transporter activity"/>
    <property type="evidence" value="ECO:0007669"/>
    <property type="project" value="InterPro"/>
</dbReference>
<keyword evidence="5 6" id="KW-0472">Membrane</keyword>
<feature type="transmembrane region" description="Helical" evidence="6">
    <location>
        <begin position="129"/>
        <end position="147"/>
    </location>
</feature>
<accession>A0A2I2GEP2</accession>
<evidence type="ECO:0000256" key="4">
    <source>
        <dbReference type="ARBA" id="ARBA00022989"/>
    </source>
</evidence>
<evidence type="ECO:0000256" key="3">
    <source>
        <dbReference type="ARBA" id="ARBA00022692"/>
    </source>
</evidence>
<dbReference type="EMBL" id="MSFO01000003">
    <property type="protein sequence ID" value="PLB51307.1"/>
    <property type="molecule type" value="Genomic_DNA"/>
</dbReference>
<feature type="transmembrane region" description="Helical" evidence="6">
    <location>
        <begin position="159"/>
        <end position="179"/>
    </location>
</feature>
<dbReference type="Proteomes" id="UP000234275">
    <property type="component" value="Unassembled WGS sequence"/>
</dbReference>
<organism evidence="8 9">
    <name type="scientific">Aspergillus steynii IBT 23096</name>
    <dbReference type="NCBI Taxonomy" id="1392250"/>
    <lineage>
        <taxon>Eukaryota</taxon>
        <taxon>Fungi</taxon>
        <taxon>Dikarya</taxon>
        <taxon>Ascomycota</taxon>
        <taxon>Pezizomycotina</taxon>
        <taxon>Eurotiomycetes</taxon>
        <taxon>Eurotiomycetidae</taxon>
        <taxon>Eurotiales</taxon>
        <taxon>Aspergillaceae</taxon>
        <taxon>Aspergillus</taxon>
        <taxon>Aspergillus subgen. Circumdati</taxon>
    </lineage>
</organism>
<dbReference type="Pfam" id="PF07690">
    <property type="entry name" value="MFS_1"/>
    <property type="match status" value="1"/>
</dbReference>
<keyword evidence="2" id="KW-0813">Transport</keyword>
<dbReference type="OrthoDB" id="2962993at2759"/>
<evidence type="ECO:0000313" key="8">
    <source>
        <dbReference type="EMBL" id="PLB51307.1"/>
    </source>
</evidence>
<feature type="transmembrane region" description="Helical" evidence="6">
    <location>
        <begin position="451"/>
        <end position="472"/>
    </location>
</feature>
<evidence type="ECO:0000256" key="5">
    <source>
        <dbReference type="ARBA" id="ARBA00023136"/>
    </source>
</evidence>
<feature type="domain" description="Major facilitator superfamily (MFS) profile" evidence="7">
    <location>
        <begin position="62"/>
        <end position="476"/>
    </location>
</feature>
<protein>
    <submittedName>
        <fullName evidence="8">Retrograde regulation protein 2</fullName>
    </submittedName>
</protein>
<dbReference type="InterPro" id="IPR020846">
    <property type="entry name" value="MFS_dom"/>
</dbReference>
<dbReference type="InterPro" id="IPR011701">
    <property type="entry name" value="MFS"/>
</dbReference>
<feature type="transmembrane region" description="Helical" evidence="6">
    <location>
        <begin position="357"/>
        <end position="377"/>
    </location>
</feature>
<dbReference type="PROSITE" id="PS50850">
    <property type="entry name" value="MFS"/>
    <property type="match status" value="1"/>
</dbReference>
<comment type="subcellular location">
    <subcellularLocation>
        <location evidence="1">Membrane</location>
        <topology evidence="1">Multi-pass membrane protein</topology>
    </subcellularLocation>
</comment>
<evidence type="ECO:0000313" key="9">
    <source>
        <dbReference type="Proteomes" id="UP000234275"/>
    </source>
</evidence>
<dbReference type="SUPFAM" id="SSF103473">
    <property type="entry name" value="MFS general substrate transporter"/>
    <property type="match status" value="1"/>
</dbReference>
<evidence type="ECO:0000256" key="1">
    <source>
        <dbReference type="ARBA" id="ARBA00004141"/>
    </source>
</evidence>
<sequence>MPPTIRDNTERTRETMTDLKIRSEDLKAGTETTQITGHYEVGEKIAYHKAEVRLVRKLDIFIAPVMMLLMLISYLDRGNIGYAATQGMVEDINLQGSELNIAVSLFYVFYVLAEFPISLFAKRLQFNRVIPAAAFGWGLVCLCNGFVQNFGGLVACRLVLGLLEGLLFPSMTLLLANWFKREELATRVSYLFIASALAGAFGGLIAFAILYMDGAAGYAGWRWLYIIEGAITIFIAFCCIFLIPENYERAYFLNEEDKKIMRQRAEEMESYSGGKGHYNMKDVRTAVSDVKTWVHGGMQICAVTILYGFGTFLPIILKNSFHFSTKQAQYLVIPVNLWGAAIYWVGAIISDKYNARFLVMIIAAPIGIAGYAILLAWKVSPGALYFATFLIATPCYLCAGTNIAWLSGNCAPDGKRAASLGVQLTLTNIGGIISGQIYQNKSAPQFVLGNAWSLASLGVVWVGCWALRYIYLKREGWKRGMRERFANGQYEIPDLWRSTDREPEYKY</sequence>
<dbReference type="VEuPathDB" id="FungiDB:P170DRAFT_382719"/>
<feature type="transmembrane region" description="Helical" evidence="6">
    <location>
        <begin position="191"/>
        <end position="211"/>
    </location>
</feature>
<dbReference type="AlphaFoldDB" id="A0A2I2GEP2"/>
<dbReference type="GO" id="GO:0016020">
    <property type="term" value="C:membrane"/>
    <property type="evidence" value="ECO:0007669"/>
    <property type="project" value="UniProtKB-SubCell"/>
</dbReference>
<dbReference type="FunFam" id="1.20.1250.20:FF:000057">
    <property type="entry name" value="MFS general substrate transporter"/>
    <property type="match status" value="1"/>
</dbReference>
<feature type="transmembrane region" description="Helical" evidence="6">
    <location>
        <begin position="329"/>
        <end position="350"/>
    </location>
</feature>
<comment type="caution">
    <text evidence="8">The sequence shown here is derived from an EMBL/GenBank/DDBJ whole genome shotgun (WGS) entry which is preliminary data.</text>
</comment>
<dbReference type="PANTHER" id="PTHR43791">
    <property type="entry name" value="PERMEASE-RELATED"/>
    <property type="match status" value="1"/>
</dbReference>